<dbReference type="WBParaSite" id="HNAJ_0000295401-mRNA-1">
    <property type="protein sequence ID" value="HNAJ_0000295401-mRNA-1"/>
    <property type="gene ID" value="HNAJ_0000295401"/>
</dbReference>
<dbReference type="OrthoDB" id="10498238at2759"/>
<accession>A0A0R3T7B6</accession>
<dbReference type="Proteomes" id="UP000278807">
    <property type="component" value="Unassembled WGS sequence"/>
</dbReference>
<gene>
    <name evidence="2" type="ORF">HNAJ_LOCUS2953</name>
</gene>
<feature type="region of interest" description="Disordered" evidence="1">
    <location>
        <begin position="1"/>
        <end position="156"/>
    </location>
</feature>
<sequence>MTRRLRIGQSCNPQVANRSTIPRSDISPGPPCSSHPTKMTDVENKAPESTPEVETPTAEPIAADGVTEEKPAEVHTNGENSKKKGNAIKEWMKNLASHVKFSTKGAKKAKSEAAANGKEEKANDKEEEDTASKTEATPEEHKDGEQSQPQEEADQE</sequence>
<evidence type="ECO:0000313" key="3">
    <source>
        <dbReference type="Proteomes" id="UP000278807"/>
    </source>
</evidence>
<dbReference type="AlphaFoldDB" id="A0A0R3T7B6"/>
<evidence type="ECO:0000256" key="1">
    <source>
        <dbReference type="SAM" id="MobiDB-lite"/>
    </source>
</evidence>
<name>A0A0R3T7B6_RODNA</name>
<proteinExistence type="predicted"/>
<reference evidence="4" key="1">
    <citation type="submission" date="2017-02" db="UniProtKB">
        <authorList>
            <consortium name="WormBaseParasite"/>
        </authorList>
    </citation>
    <scope>IDENTIFICATION</scope>
</reference>
<protein>
    <submittedName>
        <fullName evidence="4">Axonal membrane protein GAP-43</fullName>
    </submittedName>
</protein>
<dbReference type="EMBL" id="UZAE01001596">
    <property type="protein sequence ID" value="VDN98812.1"/>
    <property type="molecule type" value="Genomic_DNA"/>
</dbReference>
<evidence type="ECO:0000313" key="2">
    <source>
        <dbReference type="EMBL" id="VDN98812.1"/>
    </source>
</evidence>
<feature type="compositionally biased region" description="Basic and acidic residues" evidence="1">
    <location>
        <begin position="117"/>
        <end position="145"/>
    </location>
</feature>
<evidence type="ECO:0000313" key="4">
    <source>
        <dbReference type="WBParaSite" id="HNAJ_0000295401-mRNA-1"/>
    </source>
</evidence>
<reference evidence="2 3" key="2">
    <citation type="submission" date="2018-11" db="EMBL/GenBank/DDBJ databases">
        <authorList>
            <consortium name="Pathogen Informatics"/>
        </authorList>
    </citation>
    <scope>NUCLEOTIDE SEQUENCE [LARGE SCALE GENOMIC DNA]</scope>
</reference>
<feature type="compositionally biased region" description="Polar residues" evidence="1">
    <location>
        <begin position="9"/>
        <end position="22"/>
    </location>
</feature>
<keyword evidence="3" id="KW-1185">Reference proteome</keyword>
<organism evidence="4">
    <name type="scientific">Rodentolepis nana</name>
    <name type="common">Dwarf tapeworm</name>
    <name type="synonym">Hymenolepis nana</name>
    <dbReference type="NCBI Taxonomy" id="102285"/>
    <lineage>
        <taxon>Eukaryota</taxon>
        <taxon>Metazoa</taxon>
        <taxon>Spiralia</taxon>
        <taxon>Lophotrochozoa</taxon>
        <taxon>Platyhelminthes</taxon>
        <taxon>Cestoda</taxon>
        <taxon>Eucestoda</taxon>
        <taxon>Cyclophyllidea</taxon>
        <taxon>Hymenolepididae</taxon>
        <taxon>Rodentolepis</taxon>
    </lineage>
</organism>